<dbReference type="STRING" id="241145.SAMN05660776_1024"/>
<dbReference type="EMBL" id="FUYY01000001">
    <property type="protein sequence ID" value="SKB40643.1"/>
    <property type="molecule type" value="Genomic_DNA"/>
</dbReference>
<dbReference type="AlphaFoldDB" id="A0A1T5B1A0"/>
<dbReference type="InterPro" id="IPR011990">
    <property type="entry name" value="TPR-like_helical_dom_sf"/>
</dbReference>
<feature type="chain" id="PRO_5012978953" evidence="4">
    <location>
        <begin position="29"/>
        <end position="284"/>
    </location>
</feature>
<sequence>MYFCQMFLQMMKKAILLAVVLMLTVSCGEYQELLKSDDSGKKYSYAEELYNEAQENGDKRKYRKALRLFEQIVPEYRGKPQGEKLSFLFANTYYQLGDYYLSSYEFERFQQSYPNSEKVEEAAYKKARSFYELSPSYDLDQTDTNKAVTELQAYLNAYPEGEHVEEANDMVAELRIKLEKKQYEIAKQYHLTGEARAGNYQAAITSFTNFLANNPGSPFRESAQYYRFDSAYRLAVNSFRQLMEERLKEALEYYQTYKKYYPEGEYMEPMEASVEDIKSRLQNF</sequence>
<name>A0A1T5B1A0_9FLAO</name>
<protein>
    <submittedName>
        <fullName evidence="6">Beta-barrel assembly machine subunit BamD</fullName>
    </submittedName>
</protein>
<dbReference type="NCBIfam" id="TIGR03302">
    <property type="entry name" value="OM_YfiO"/>
    <property type="match status" value="1"/>
</dbReference>
<dbReference type="Pfam" id="PF13525">
    <property type="entry name" value="YfiO"/>
    <property type="match status" value="1"/>
</dbReference>
<proteinExistence type="predicted"/>
<feature type="signal peptide" evidence="4">
    <location>
        <begin position="1"/>
        <end position="28"/>
    </location>
</feature>
<organism evidence="6 7">
    <name type="scientific">Salegentibacter holothuriorum</name>
    <dbReference type="NCBI Taxonomy" id="241145"/>
    <lineage>
        <taxon>Bacteria</taxon>
        <taxon>Pseudomonadati</taxon>
        <taxon>Bacteroidota</taxon>
        <taxon>Flavobacteriia</taxon>
        <taxon>Flavobacteriales</taxon>
        <taxon>Flavobacteriaceae</taxon>
        <taxon>Salegentibacter</taxon>
    </lineage>
</organism>
<evidence type="ECO:0000313" key="7">
    <source>
        <dbReference type="Proteomes" id="UP000190230"/>
    </source>
</evidence>
<accession>A0A1T5B1A0</accession>
<evidence type="ECO:0000256" key="4">
    <source>
        <dbReference type="SAM" id="SignalP"/>
    </source>
</evidence>
<gene>
    <name evidence="6" type="ORF">SAMN05660776_1024</name>
</gene>
<keyword evidence="2" id="KW-0472">Membrane</keyword>
<keyword evidence="7" id="KW-1185">Reference proteome</keyword>
<dbReference type="SUPFAM" id="SSF48452">
    <property type="entry name" value="TPR-like"/>
    <property type="match status" value="1"/>
</dbReference>
<dbReference type="InterPro" id="IPR039565">
    <property type="entry name" value="BamD-like"/>
</dbReference>
<evidence type="ECO:0000259" key="5">
    <source>
        <dbReference type="Pfam" id="PF13525"/>
    </source>
</evidence>
<reference evidence="7" key="1">
    <citation type="submission" date="2017-02" db="EMBL/GenBank/DDBJ databases">
        <authorList>
            <person name="Varghese N."/>
            <person name="Submissions S."/>
        </authorList>
    </citation>
    <scope>NUCLEOTIDE SEQUENCE [LARGE SCALE GENOMIC DNA]</scope>
    <source>
        <strain evidence="7">DSM 23405</strain>
    </source>
</reference>
<evidence type="ECO:0000256" key="3">
    <source>
        <dbReference type="ARBA" id="ARBA00023237"/>
    </source>
</evidence>
<keyword evidence="3" id="KW-0998">Cell outer membrane</keyword>
<evidence type="ECO:0000313" key="6">
    <source>
        <dbReference type="EMBL" id="SKB40643.1"/>
    </source>
</evidence>
<evidence type="ECO:0000256" key="1">
    <source>
        <dbReference type="ARBA" id="ARBA00022729"/>
    </source>
</evidence>
<keyword evidence="1 4" id="KW-0732">Signal</keyword>
<dbReference type="Gene3D" id="1.25.40.10">
    <property type="entry name" value="Tetratricopeptide repeat domain"/>
    <property type="match status" value="1"/>
</dbReference>
<dbReference type="InterPro" id="IPR017689">
    <property type="entry name" value="BamD"/>
</dbReference>
<dbReference type="Proteomes" id="UP000190230">
    <property type="component" value="Unassembled WGS sequence"/>
</dbReference>
<evidence type="ECO:0000256" key="2">
    <source>
        <dbReference type="ARBA" id="ARBA00023136"/>
    </source>
</evidence>
<feature type="domain" description="Outer membrane lipoprotein BamD-like" evidence="5">
    <location>
        <begin position="45"/>
        <end position="190"/>
    </location>
</feature>